<keyword evidence="9 12" id="KW-0472">Membrane</keyword>
<feature type="transmembrane region" description="Helical" evidence="12">
    <location>
        <begin position="79"/>
        <end position="99"/>
    </location>
</feature>
<evidence type="ECO:0000256" key="7">
    <source>
        <dbReference type="ARBA" id="ARBA00023004"/>
    </source>
</evidence>
<feature type="transmembrane region" description="Helical" evidence="12">
    <location>
        <begin position="159"/>
        <end position="182"/>
    </location>
</feature>
<evidence type="ECO:0000256" key="10">
    <source>
        <dbReference type="ARBA" id="ARBA00023157"/>
    </source>
</evidence>
<evidence type="ECO:0000256" key="2">
    <source>
        <dbReference type="ARBA" id="ARBA00022475"/>
    </source>
</evidence>
<evidence type="ECO:0000256" key="11">
    <source>
        <dbReference type="ARBA" id="ARBA00023444"/>
    </source>
</evidence>
<dbReference type="RefSeq" id="WP_165132875.1">
    <property type="nucleotide sequence ID" value="NZ_CP049253.1"/>
</dbReference>
<evidence type="ECO:0000256" key="5">
    <source>
        <dbReference type="ARBA" id="ARBA00022989"/>
    </source>
</evidence>
<comment type="pathway">
    <text evidence="11">Porphyrin-containing compound metabolism.</text>
</comment>
<feature type="transmembrane region" description="Helical" evidence="12">
    <location>
        <begin position="106"/>
        <end position="124"/>
    </location>
</feature>
<feature type="transmembrane region" description="Helical" evidence="12">
    <location>
        <begin position="188"/>
        <end position="210"/>
    </location>
</feature>
<organism evidence="13 14">
    <name type="scientific">Microbacterium amylolyticum</name>
    <dbReference type="NCBI Taxonomy" id="936337"/>
    <lineage>
        <taxon>Bacteria</taxon>
        <taxon>Bacillati</taxon>
        <taxon>Actinomycetota</taxon>
        <taxon>Actinomycetes</taxon>
        <taxon>Micrococcales</taxon>
        <taxon>Microbacteriaceae</taxon>
        <taxon>Microbacterium</taxon>
    </lineage>
</organism>
<evidence type="ECO:0000256" key="12">
    <source>
        <dbReference type="SAM" id="Phobius"/>
    </source>
</evidence>
<keyword evidence="7" id="KW-0408">Iron</keyword>
<keyword evidence="2" id="KW-1003">Cell membrane</keyword>
<evidence type="ECO:0000256" key="1">
    <source>
        <dbReference type="ARBA" id="ARBA00004141"/>
    </source>
</evidence>
<keyword evidence="5 12" id="KW-1133">Transmembrane helix</keyword>
<feature type="transmembrane region" description="Helical" evidence="12">
    <location>
        <begin position="222"/>
        <end position="243"/>
    </location>
</feature>
<dbReference type="PANTHER" id="PTHR35457">
    <property type="entry name" value="HEME A SYNTHASE"/>
    <property type="match status" value="1"/>
</dbReference>
<dbReference type="InterPro" id="IPR050450">
    <property type="entry name" value="COX15/CtaA_HemeA_synthase"/>
</dbReference>
<evidence type="ECO:0000256" key="9">
    <source>
        <dbReference type="ARBA" id="ARBA00023136"/>
    </source>
</evidence>
<evidence type="ECO:0000256" key="3">
    <source>
        <dbReference type="ARBA" id="ARBA00022692"/>
    </source>
</evidence>
<keyword evidence="6" id="KW-0560">Oxidoreductase</keyword>
<comment type="subcellular location">
    <subcellularLocation>
        <location evidence="1">Membrane</location>
        <topology evidence="1">Multi-pass membrane protein</topology>
    </subcellularLocation>
</comment>
<feature type="transmembrane region" description="Helical" evidence="12">
    <location>
        <begin position="324"/>
        <end position="345"/>
    </location>
</feature>
<proteinExistence type="predicted"/>
<evidence type="ECO:0000256" key="4">
    <source>
        <dbReference type="ARBA" id="ARBA00022723"/>
    </source>
</evidence>
<accession>A0ABS4ZKN1</accession>
<evidence type="ECO:0000256" key="6">
    <source>
        <dbReference type="ARBA" id="ARBA00023002"/>
    </source>
</evidence>
<feature type="transmembrane region" description="Helical" evidence="12">
    <location>
        <begin position="298"/>
        <end position="318"/>
    </location>
</feature>
<dbReference type="InterPro" id="IPR003780">
    <property type="entry name" value="COX15/CtaA_fam"/>
</dbReference>
<sequence>MTTTVAPSSPTVTGFSPALRIFAWLSFLAETLIIGTGGAVRLTGSGLGCTEWPLCTPDSLVPTEDMGIHGVIEFGNRTMTGVVGIVAIGVLLLTLAKLGGRQEVKLAIWFAVGGVAAAAAGFAITQIFVVASSILLLAVIIAAIVSVRRVPMRRDLSVLAWIVVAGVVAQAFAGGITVLTSLNAFMVGFHYAASLALVCVTVAFLVRLSAVPGPRRLAVPRWYAVLSHVTAAVLGVTIVFGILTTANGPHSGDLDIVRDGFDATFLAHVHAWPGYALAALALALMFTALAQELPTRNWSIAFVAVLIVQIIVGVWQANHALPPLLVGIHMVLAALTAAAYVVFLLRLKEPRDTAPPQ</sequence>
<name>A0ABS4ZKN1_9MICO</name>
<keyword evidence="14" id="KW-1185">Reference proteome</keyword>
<keyword evidence="4" id="KW-0479">Metal-binding</keyword>
<dbReference type="PANTHER" id="PTHR35457:SF1">
    <property type="entry name" value="HEME A SYNTHASE"/>
    <property type="match status" value="1"/>
</dbReference>
<evidence type="ECO:0000256" key="8">
    <source>
        <dbReference type="ARBA" id="ARBA00023133"/>
    </source>
</evidence>
<evidence type="ECO:0000313" key="14">
    <source>
        <dbReference type="Proteomes" id="UP001519362"/>
    </source>
</evidence>
<feature type="transmembrane region" description="Helical" evidence="12">
    <location>
        <begin position="263"/>
        <end position="286"/>
    </location>
</feature>
<keyword evidence="3 12" id="KW-0812">Transmembrane</keyword>
<gene>
    <name evidence="13" type="ORF">JOF34_002441</name>
</gene>
<comment type="caution">
    <text evidence="13">The sequence shown here is derived from an EMBL/GenBank/DDBJ whole genome shotgun (WGS) entry which is preliminary data.</text>
</comment>
<dbReference type="Pfam" id="PF02628">
    <property type="entry name" value="COX15-CtaA"/>
    <property type="match status" value="1"/>
</dbReference>
<feature type="transmembrane region" description="Helical" evidence="12">
    <location>
        <begin position="130"/>
        <end position="147"/>
    </location>
</feature>
<dbReference type="EMBL" id="JAGIOL010000001">
    <property type="protein sequence ID" value="MBP2437855.1"/>
    <property type="molecule type" value="Genomic_DNA"/>
</dbReference>
<protein>
    <submittedName>
        <fullName evidence="13">Cytochrome c oxidase assembly protein subunit 15</fullName>
    </submittedName>
</protein>
<dbReference type="Proteomes" id="UP001519362">
    <property type="component" value="Unassembled WGS sequence"/>
</dbReference>
<keyword evidence="8" id="KW-0350">Heme biosynthesis</keyword>
<reference evidence="13 14" key="1">
    <citation type="submission" date="2021-03" db="EMBL/GenBank/DDBJ databases">
        <title>Sequencing the genomes of 1000 actinobacteria strains.</title>
        <authorList>
            <person name="Klenk H.-P."/>
        </authorList>
    </citation>
    <scope>NUCLEOTIDE SEQUENCE [LARGE SCALE GENOMIC DNA]</scope>
    <source>
        <strain evidence="13 14">DSM 24221</strain>
    </source>
</reference>
<evidence type="ECO:0000313" key="13">
    <source>
        <dbReference type="EMBL" id="MBP2437855.1"/>
    </source>
</evidence>
<keyword evidence="10" id="KW-1015">Disulfide bond</keyword>